<keyword evidence="1" id="KW-0808">Transferase</keyword>
<evidence type="ECO:0000256" key="1">
    <source>
        <dbReference type="ARBA" id="ARBA00022679"/>
    </source>
</evidence>
<comment type="caution">
    <text evidence="8">The sequence shown here is derived from an EMBL/GenBank/DDBJ whole genome shotgun (WGS) entry which is preliminary data.</text>
</comment>
<dbReference type="GO" id="GO:0003676">
    <property type="term" value="F:nucleic acid binding"/>
    <property type="evidence" value="ECO:0007669"/>
    <property type="project" value="InterPro"/>
</dbReference>
<keyword evidence="3" id="KW-0540">Nuclease</keyword>
<evidence type="ECO:0000259" key="7">
    <source>
        <dbReference type="Pfam" id="PF17917"/>
    </source>
</evidence>
<dbReference type="PANTHER" id="PTHR37984:SF5">
    <property type="entry name" value="PROTEIN NYNRIN-LIKE"/>
    <property type="match status" value="1"/>
</dbReference>
<reference evidence="8 9" key="1">
    <citation type="journal article" date="2020" name="Genome Biol. Evol.">
        <title>Comparative genomics of strictly vertically transmitted, feminizing microsporidia endosymbionts of amphipod crustaceans.</title>
        <authorList>
            <person name="Cormier A."/>
            <person name="Chebbi M.A."/>
            <person name="Giraud I."/>
            <person name="Wattier R."/>
            <person name="Teixeira M."/>
            <person name="Gilbert C."/>
            <person name="Rigaud T."/>
            <person name="Cordaux R."/>
        </authorList>
    </citation>
    <scope>NUCLEOTIDE SEQUENCE [LARGE SCALE GENOMIC DNA]</scope>
    <source>
        <strain evidence="8 9">Ou3-Ou53</strain>
    </source>
</reference>
<keyword evidence="6" id="KW-0695">RNA-directed DNA polymerase</keyword>
<evidence type="ECO:0000256" key="3">
    <source>
        <dbReference type="ARBA" id="ARBA00022722"/>
    </source>
</evidence>
<evidence type="ECO:0000256" key="6">
    <source>
        <dbReference type="ARBA" id="ARBA00022918"/>
    </source>
</evidence>
<dbReference type="PANTHER" id="PTHR37984">
    <property type="entry name" value="PROTEIN CBG26694"/>
    <property type="match status" value="1"/>
</dbReference>
<dbReference type="GO" id="GO:0004519">
    <property type="term" value="F:endonuclease activity"/>
    <property type="evidence" value="ECO:0007669"/>
    <property type="project" value="UniProtKB-KW"/>
</dbReference>
<sequence length="286" mass="33094">MKLVGLLNWFRPYVSGLSRKIAPLTAKLSTKNTFTWNKEDNNIVKEIMEDIKRRTLLSCLNPEKPFTLTTDASDIGLGATLTQENNLIGLYSYKLTQTQQRYTVMEKELLAIIKALQHFKNIIFNSQILIKTDNANITFLKDSTNSRVQRWRLLLEEFDYTLEHIKGTTNTAADHFSRCLIDRDKAPYDLSIIKGLQDQDDTIQNAISNKSSNIKLHELDVYVDDRDRTIIPENYADTLLRKIHIYLGHPGVHKTRKSIRKYLAYHNVSLESINLYKNANYAKVTR</sequence>
<proteinExistence type="predicted"/>
<dbReference type="InterPro" id="IPR043502">
    <property type="entry name" value="DNA/RNA_pol_sf"/>
</dbReference>
<evidence type="ECO:0000256" key="5">
    <source>
        <dbReference type="ARBA" id="ARBA00022801"/>
    </source>
</evidence>
<dbReference type="InterPro" id="IPR043128">
    <property type="entry name" value="Rev_trsase/Diguanyl_cyclase"/>
</dbReference>
<feature type="domain" description="Reverse transcriptase RNase H-like" evidence="7">
    <location>
        <begin position="61"/>
        <end position="158"/>
    </location>
</feature>
<organism evidence="8 9">
    <name type="scientific">Nosema granulosis</name>
    <dbReference type="NCBI Taxonomy" id="83296"/>
    <lineage>
        <taxon>Eukaryota</taxon>
        <taxon>Fungi</taxon>
        <taxon>Fungi incertae sedis</taxon>
        <taxon>Microsporidia</taxon>
        <taxon>Nosematidae</taxon>
        <taxon>Nosema</taxon>
    </lineage>
</organism>
<evidence type="ECO:0000256" key="2">
    <source>
        <dbReference type="ARBA" id="ARBA00022695"/>
    </source>
</evidence>
<dbReference type="InterPro" id="IPR036397">
    <property type="entry name" value="RNaseH_sf"/>
</dbReference>
<dbReference type="Gene3D" id="3.30.420.10">
    <property type="entry name" value="Ribonuclease H-like superfamily/Ribonuclease H"/>
    <property type="match status" value="1"/>
</dbReference>
<name>A0A9P6GXQ8_9MICR</name>
<dbReference type="Pfam" id="PF17917">
    <property type="entry name" value="RT_RNaseH"/>
    <property type="match status" value="1"/>
</dbReference>
<dbReference type="OrthoDB" id="4488294at2759"/>
<dbReference type="InterPro" id="IPR050951">
    <property type="entry name" value="Retrovirus_Pol_polyprotein"/>
</dbReference>
<dbReference type="Gene3D" id="1.10.340.70">
    <property type="match status" value="1"/>
</dbReference>
<dbReference type="Gene3D" id="3.30.70.270">
    <property type="match status" value="1"/>
</dbReference>
<dbReference type="InterPro" id="IPR041373">
    <property type="entry name" value="RT_RNaseH"/>
</dbReference>
<dbReference type="Proteomes" id="UP000740883">
    <property type="component" value="Unassembled WGS sequence"/>
</dbReference>
<keyword evidence="2" id="KW-0548">Nucleotidyltransferase</keyword>
<gene>
    <name evidence="8" type="primary">pol_208</name>
    <name evidence="8" type="ORF">NGRA_2045</name>
</gene>
<dbReference type="AlphaFoldDB" id="A0A9P6GXQ8"/>
<dbReference type="EMBL" id="SBJO01000177">
    <property type="protein sequence ID" value="KAF9762401.1"/>
    <property type="molecule type" value="Genomic_DNA"/>
</dbReference>
<accession>A0A9P6GXQ8</accession>
<protein>
    <submittedName>
        <fullName evidence="8">Retrovirus-related Pol polyprotein from transposon 17.6</fullName>
    </submittedName>
</protein>
<dbReference type="GO" id="GO:0016787">
    <property type="term" value="F:hydrolase activity"/>
    <property type="evidence" value="ECO:0007669"/>
    <property type="project" value="UniProtKB-KW"/>
</dbReference>
<evidence type="ECO:0000256" key="4">
    <source>
        <dbReference type="ARBA" id="ARBA00022759"/>
    </source>
</evidence>
<dbReference type="GO" id="GO:0003964">
    <property type="term" value="F:RNA-directed DNA polymerase activity"/>
    <property type="evidence" value="ECO:0007669"/>
    <property type="project" value="UniProtKB-KW"/>
</dbReference>
<dbReference type="SUPFAM" id="SSF56672">
    <property type="entry name" value="DNA/RNA polymerases"/>
    <property type="match status" value="1"/>
</dbReference>
<evidence type="ECO:0000313" key="8">
    <source>
        <dbReference type="EMBL" id="KAF9762401.1"/>
    </source>
</evidence>
<keyword evidence="9" id="KW-1185">Reference proteome</keyword>
<evidence type="ECO:0000313" key="9">
    <source>
        <dbReference type="Proteomes" id="UP000740883"/>
    </source>
</evidence>
<dbReference type="CDD" id="cd09274">
    <property type="entry name" value="RNase_HI_RT_Ty3"/>
    <property type="match status" value="1"/>
</dbReference>
<keyword evidence="5" id="KW-0378">Hydrolase</keyword>
<keyword evidence="4" id="KW-0255">Endonuclease</keyword>